<evidence type="ECO:0000313" key="2">
    <source>
        <dbReference type="Proteomes" id="UP000694846"/>
    </source>
</evidence>
<sequence length="153" mass="18002">MAPSVADIVMDSDESDDELIDEEYQSFYEFLNSHFPIVNEVNLNLIETHIQTDHRYKNLVIDIMSEVKSDKLKVSVEIIMRTLIDDVLLKTYSYHNGRVESIPKNFYELNLSDIVFESLIGQPQYENSFNEIEKEVKAYILQAEQRYNQENKK</sequence>
<dbReference type="EMBL" id="GGMS01001502">
    <property type="protein sequence ID" value="MBY70705.1"/>
    <property type="molecule type" value="Transcribed_RNA"/>
</dbReference>
<proteinExistence type="predicted"/>
<dbReference type="GeneID" id="112691781"/>
<name>A0A2S2PYT8_9HEMI</name>
<dbReference type="AlphaFoldDB" id="A0A2S2PYT8"/>
<dbReference type="Proteomes" id="UP000694846">
    <property type="component" value="Unplaced"/>
</dbReference>
<organism evidence="1">
    <name type="scientific">Sipha flava</name>
    <name type="common">yellow sugarcane aphid</name>
    <dbReference type="NCBI Taxonomy" id="143950"/>
    <lineage>
        <taxon>Eukaryota</taxon>
        <taxon>Metazoa</taxon>
        <taxon>Ecdysozoa</taxon>
        <taxon>Arthropoda</taxon>
        <taxon>Hexapoda</taxon>
        <taxon>Insecta</taxon>
        <taxon>Pterygota</taxon>
        <taxon>Neoptera</taxon>
        <taxon>Paraneoptera</taxon>
        <taxon>Hemiptera</taxon>
        <taxon>Sternorrhyncha</taxon>
        <taxon>Aphidomorpha</taxon>
        <taxon>Aphidoidea</taxon>
        <taxon>Aphididae</taxon>
        <taxon>Sipha</taxon>
    </lineage>
</organism>
<accession>A0A2S2PYT8</accession>
<dbReference type="OrthoDB" id="6616804at2759"/>
<dbReference type="RefSeq" id="XP_025421963.1">
    <property type="nucleotide sequence ID" value="XM_025566178.1"/>
</dbReference>
<keyword evidence="2" id="KW-1185">Reference proteome</keyword>
<reference evidence="3" key="2">
    <citation type="submission" date="2025-04" db="UniProtKB">
        <authorList>
            <consortium name="RefSeq"/>
        </authorList>
    </citation>
    <scope>IDENTIFICATION</scope>
    <source>
        <tissue evidence="3">Whole body</tissue>
    </source>
</reference>
<evidence type="ECO:0000313" key="1">
    <source>
        <dbReference type="EMBL" id="MBY70705.1"/>
    </source>
</evidence>
<evidence type="ECO:0000313" key="3">
    <source>
        <dbReference type="RefSeq" id="XP_025421963.1"/>
    </source>
</evidence>
<gene>
    <name evidence="3" type="primary">LOC112691781</name>
    <name evidence="1" type="ORF">g.25332</name>
</gene>
<protein>
    <submittedName>
        <fullName evidence="3">Uncharacterized protein LOC112691781</fullName>
    </submittedName>
</protein>
<reference evidence="1" key="1">
    <citation type="submission" date="2018-04" db="EMBL/GenBank/DDBJ databases">
        <title>Transcriptome assembly of Sipha flava.</title>
        <authorList>
            <person name="Scully E.D."/>
            <person name="Geib S.M."/>
            <person name="Palmer N.A."/>
            <person name="Koch K."/>
            <person name="Bradshaw J."/>
            <person name="Heng-Moss T."/>
            <person name="Sarath G."/>
        </authorList>
    </citation>
    <scope>NUCLEOTIDE SEQUENCE</scope>
</reference>